<dbReference type="Proteomes" id="UP001484239">
    <property type="component" value="Unassembled WGS sequence"/>
</dbReference>
<reference evidence="2 3" key="1">
    <citation type="submission" date="2024-02" db="EMBL/GenBank/DDBJ databases">
        <title>A novel Gemmatimonadota bacterium.</title>
        <authorList>
            <person name="Du Z.-J."/>
            <person name="Ye Y.-Q."/>
        </authorList>
    </citation>
    <scope>NUCLEOTIDE SEQUENCE [LARGE SCALE GENOMIC DNA]</scope>
    <source>
        <strain evidence="2 3">DH-20</strain>
    </source>
</reference>
<feature type="transmembrane region" description="Helical" evidence="1">
    <location>
        <begin position="80"/>
        <end position="98"/>
    </location>
</feature>
<protein>
    <submittedName>
        <fullName evidence="2">VanZ family protein</fullName>
    </submittedName>
</protein>
<keyword evidence="1" id="KW-0812">Transmembrane</keyword>
<dbReference type="RefSeq" id="WP_405286436.1">
    <property type="nucleotide sequence ID" value="NZ_JBBHLI010000002.1"/>
</dbReference>
<proteinExistence type="predicted"/>
<feature type="transmembrane region" description="Helical" evidence="1">
    <location>
        <begin position="130"/>
        <end position="147"/>
    </location>
</feature>
<dbReference type="EMBL" id="JBBHLI010000002">
    <property type="protein sequence ID" value="MEK9500276.1"/>
    <property type="molecule type" value="Genomic_DNA"/>
</dbReference>
<feature type="transmembrane region" description="Helical" evidence="1">
    <location>
        <begin position="6"/>
        <end position="26"/>
    </location>
</feature>
<feature type="transmembrane region" description="Helical" evidence="1">
    <location>
        <begin position="105"/>
        <end position="124"/>
    </location>
</feature>
<gene>
    <name evidence="2" type="ORF">WI372_04745</name>
</gene>
<feature type="transmembrane region" description="Helical" evidence="1">
    <location>
        <begin position="47"/>
        <end position="68"/>
    </location>
</feature>
<comment type="caution">
    <text evidence="2">The sequence shown here is derived from an EMBL/GenBank/DDBJ whole genome shotgun (WGS) entry which is preliminary data.</text>
</comment>
<feature type="transmembrane region" description="Helical" evidence="1">
    <location>
        <begin position="159"/>
        <end position="174"/>
    </location>
</feature>
<keyword evidence="1" id="KW-0472">Membrane</keyword>
<feature type="transmembrane region" description="Helical" evidence="1">
    <location>
        <begin position="194"/>
        <end position="212"/>
    </location>
</feature>
<keyword evidence="1" id="KW-1133">Transmembrane helix</keyword>
<organism evidence="2 3">
    <name type="scientific">Gaopeijia maritima</name>
    <dbReference type="NCBI Taxonomy" id="3119007"/>
    <lineage>
        <taxon>Bacteria</taxon>
        <taxon>Pseudomonadati</taxon>
        <taxon>Gemmatimonadota</taxon>
        <taxon>Longimicrobiia</taxon>
        <taxon>Gaopeijiales</taxon>
        <taxon>Gaopeijiaceae</taxon>
        <taxon>Gaopeijia</taxon>
    </lineage>
</organism>
<name>A0ABU9E6C7_9BACT</name>
<accession>A0ABU9E6C7</accession>
<evidence type="ECO:0000313" key="3">
    <source>
        <dbReference type="Proteomes" id="UP001484239"/>
    </source>
</evidence>
<sequence>MNIEAVGAALVLASFAVAALIVPWILSGLRDPGRHDQAQSRARERRLWLALAAVLLGIYATLSPVQRWAAALRDRGQLEVVTAGALLALVVVSAIAWLRTRPGRLETGVACGLGAVYVATVVRLPEPEARSHLFEYSVVAVLILLALRERRARGERAPAPALLAVLATAGLGWLDEGIQALLPNRVYDLRDVGFNALAGAMAVAATSLMSWARGRARRPR</sequence>
<evidence type="ECO:0000313" key="2">
    <source>
        <dbReference type="EMBL" id="MEK9500276.1"/>
    </source>
</evidence>
<dbReference type="NCBIfam" id="NF037970">
    <property type="entry name" value="vanZ_1"/>
    <property type="match status" value="1"/>
</dbReference>
<keyword evidence="3" id="KW-1185">Reference proteome</keyword>
<evidence type="ECO:0000256" key="1">
    <source>
        <dbReference type="SAM" id="Phobius"/>
    </source>
</evidence>